<feature type="domain" description="Tyrosinase copper-binding" evidence="5">
    <location>
        <begin position="289"/>
        <end position="300"/>
    </location>
</feature>
<dbReference type="PRINTS" id="PR00092">
    <property type="entry name" value="TYROSINASE"/>
</dbReference>
<dbReference type="InterPro" id="IPR050316">
    <property type="entry name" value="Tyrosinase/Hemocyanin"/>
</dbReference>
<dbReference type="EMBL" id="UYJE01005689">
    <property type="protein sequence ID" value="VDI39443.1"/>
    <property type="molecule type" value="Genomic_DNA"/>
</dbReference>
<proteinExistence type="predicted"/>
<dbReference type="Pfam" id="PF00264">
    <property type="entry name" value="Tyrosinase"/>
    <property type="match status" value="2"/>
</dbReference>
<dbReference type="Gene3D" id="1.10.1280.10">
    <property type="entry name" value="Di-copper center containing domain from catechol oxidase"/>
    <property type="match status" value="1"/>
</dbReference>
<dbReference type="PROSITE" id="PS00498">
    <property type="entry name" value="TYROSINASE_2"/>
    <property type="match status" value="1"/>
</dbReference>
<evidence type="ECO:0000256" key="2">
    <source>
        <dbReference type="ARBA" id="ARBA00023008"/>
    </source>
</evidence>
<dbReference type="GO" id="GO:0004503">
    <property type="term" value="F:tyrosinase activity"/>
    <property type="evidence" value="ECO:0007669"/>
    <property type="project" value="UniProtKB-EC"/>
</dbReference>
<name>A0A8B6EUU7_MYTGA</name>
<evidence type="ECO:0000313" key="7">
    <source>
        <dbReference type="Proteomes" id="UP000596742"/>
    </source>
</evidence>
<dbReference type="PANTHER" id="PTHR11474:SF126">
    <property type="entry name" value="TYROSINASE-LIKE PROTEIN TYR-1-RELATED"/>
    <property type="match status" value="1"/>
</dbReference>
<feature type="chain" id="PRO_5032737492" evidence="4">
    <location>
        <begin position="18"/>
        <end position="691"/>
    </location>
</feature>
<feature type="signal peptide" evidence="4">
    <location>
        <begin position="1"/>
        <end position="17"/>
    </location>
</feature>
<keyword evidence="4" id="KW-0732">Signal</keyword>
<keyword evidence="6" id="KW-0560">Oxidoreductase</keyword>
<feature type="region of interest" description="Disordered" evidence="3">
    <location>
        <begin position="424"/>
        <end position="456"/>
    </location>
</feature>
<dbReference type="Proteomes" id="UP000596742">
    <property type="component" value="Unassembled WGS sequence"/>
</dbReference>
<evidence type="ECO:0000313" key="6">
    <source>
        <dbReference type="EMBL" id="VDI39443.1"/>
    </source>
</evidence>
<keyword evidence="7" id="KW-1185">Reference proteome</keyword>
<comment type="caution">
    <text evidence="6">The sequence shown here is derived from an EMBL/GenBank/DDBJ whole genome shotgun (WGS) entry which is preliminary data.</text>
</comment>
<dbReference type="GO" id="GO:0046872">
    <property type="term" value="F:metal ion binding"/>
    <property type="evidence" value="ECO:0007669"/>
    <property type="project" value="UniProtKB-KW"/>
</dbReference>
<dbReference type="PANTHER" id="PTHR11474">
    <property type="entry name" value="TYROSINASE FAMILY MEMBER"/>
    <property type="match status" value="1"/>
</dbReference>
<keyword evidence="1" id="KW-0479">Metal-binding</keyword>
<dbReference type="EC" id="1.14.18.1" evidence="6"/>
<dbReference type="AlphaFoldDB" id="A0A8B6EUU7"/>
<gene>
    <name evidence="6" type="ORF">MGAL_10B087433</name>
</gene>
<evidence type="ECO:0000256" key="3">
    <source>
        <dbReference type="SAM" id="MobiDB-lite"/>
    </source>
</evidence>
<keyword evidence="2" id="KW-0186">Copper</keyword>
<sequence length="691" mass="79918">MNWYCAFLLVILNGVEALIYKDWFPGPMEKCLMDRSRGVSPRRIPAFDILFECKNYQVAYNNVDNDVVSPVTEDNERYFKHLGRRLQGLESEYKRRKRSAKWKWNNQRKEIRTMTNKELDDYFAALIALRKDGSYFALTRLHQQTAIMGAHFGPGFLGWHRIYNLVLQLALWDKNPRVMLPYCDTTLDHNMIDPQKSILFSKGYFGNLRGICVIGPFRSWNTTAHVRLQRDGGRFGSYMTDEGYKQTMSLKHMREVTLGTSLGQIERQHNNPHVYIGGLMSDLNYAPSDPFFFCHHNYIDYVWEKFRENQRRKNIDPGSDYPSNTMNLHEPGRRLPMIADYLKVNLTQAQCSHNMFSDKFLINFANSPKYPNCGNYPHIKRNDTRKVCYSAEYDSTEDNIVRAGQGIRGLSKTFNITKGFVASTNDKRNKPSKISKRSADVHKLSASKSNSVSSGNQPIQNDFLLNGVVSAKNWAYIPVRIVYKRPPNCRFNIGTAKYQRVMEEKAEHKRQESLHFEDGDLYDPRAYPRLWEKIREGNPASFGEFKVRGSGESKIFVETTGLSYKGEYKEYAIVDERQPINEAVAYVALKRPSDGETVQTFVTAFDPNGRVCEAHCHVKGSNPPKYERCSGVVNVNSKEPKMYGDNLGDAYLLRYRFQGDNLPSSHDGDVFLMFFCNYGKRFPWEKTYNKK</sequence>
<reference evidence="6" key="1">
    <citation type="submission" date="2018-11" db="EMBL/GenBank/DDBJ databases">
        <authorList>
            <person name="Alioto T."/>
            <person name="Alioto T."/>
        </authorList>
    </citation>
    <scope>NUCLEOTIDE SEQUENCE</scope>
</reference>
<evidence type="ECO:0000256" key="1">
    <source>
        <dbReference type="ARBA" id="ARBA00022723"/>
    </source>
</evidence>
<dbReference type="SUPFAM" id="SSF48056">
    <property type="entry name" value="Di-copper centre-containing domain"/>
    <property type="match status" value="1"/>
</dbReference>
<accession>A0A8B6EUU7</accession>
<organism evidence="6 7">
    <name type="scientific">Mytilus galloprovincialis</name>
    <name type="common">Mediterranean mussel</name>
    <dbReference type="NCBI Taxonomy" id="29158"/>
    <lineage>
        <taxon>Eukaryota</taxon>
        <taxon>Metazoa</taxon>
        <taxon>Spiralia</taxon>
        <taxon>Lophotrochozoa</taxon>
        <taxon>Mollusca</taxon>
        <taxon>Bivalvia</taxon>
        <taxon>Autobranchia</taxon>
        <taxon>Pteriomorphia</taxon>
        <taxon>Mytilida</taxon>
        <taxon>Mytiloidea</taxon>
        <taxon>Mytilidae</taxon>
        <taxon>Mytilinae</taxon>
        <taxon>Mytilus</taxon>
    </lineage>
</organism>
<dbReference type="OrthoDB" id="6132182at2759"/>
<protein>
    <submittedName>
        <fullName evidence="6">Tyrosinase</fullName>
        <ecNumber evidence="6">1.14.18.1</ecNumber>
    </submittedName>
</protein>
<evidence type="ECO:0000256" key="4">
    <source>
        <dbReference type="SAM" id="SignalP"/>
    </source>
</evidence>
<dbReference type="InterPro" id="IPR008922">
    <property type="entry name" value="Di-copper_centre_dom_sf"/>
</dbReference>
<evidence type="ECO:0000259" key="5">
    <source>
        <dbReference type="PROSITE" id="PS00498"/>
    </source>
</evidence>
<dbReference type="InterPro" id="IPR002227">
    <property type="entry name" value="Tyrosinase_Cu-bd"/>
</dbReference>